<evidence type="ECO:0000256" key="5">
    <source>
        <dbReference type="ARBA" id="ARBA00022803"/>
    </source>
</evidence>
<dbReference type="Proteomes" id="UP000694863">
    <property type="component" value="Unplaced"/>
</dbReference>
<keyword evidence="5 7" id="KW-0802">TPR repeat</keyword>
<evidence type="ECO:0000256" key="3">
    <source>
        <dbReference type="ARBA" id="ARBA00021576"/>
    </source>
</evidence>
<dbReference type="RefSeq" id="XP_004699742.2">
    <property type="nucleotide sequence ID" value="XM_004699685.2"/>
</dbReference>
<dbReference type="InterPro" id="IPR019734">
    <property type="entry name" value="TPR_rpt"/>
</dbReference>
<feature type="region of interest" description="Disordered" evidence="8">
    <location>
        <begin position="159"/>
        <end position="508"/>
    </location>
</feature>
<feature type="repeat" description="TPR" evidence="7">
    <location>
        <begin position="585"/>
        <end position="618"/>
    </location>
</feature>
<sequence>MGGLPFDEAPSLFEVARTLKQAASCQEPRVSDLTSWLAPPAPLFAAAILLGASATVPIVCPSPSSPRLGLSSGSCLFFCRGKKYGETANECGEAFFFYGKSLLELARMENGVLGNALEGVHVEEEEGVKTEEESLVENNDNIDEEAREELREQVYDAMKEQEAKKSEDKSLVKPETHKEQETEMVKGGREDMDLSEHVVEEPQKKVESTPDELTETTKEVNVATRGLDEAEVASGEPEHKAPNSVEGKLVSGTDIEEERCRENEGQGKQAEVTMSLEEKPKEAEPSDVSVEEQGTAVEGGAESVDPIVKPLDVGGEEPKEQVAPFEKEPGETVPEEPLVGQEVPLVEEPSEVRTGVANEPGAEDSEKPRQVAKAPSPKDGKVNEQPASGEQTPIEPQTSAEGPAGQKDESGVEDTVRAELIPSKVETKLSIELSAAGDEVETKVAQGAPEKSPEDKVKIAANEETREREEQMKEGEETEGSEEEDKENDKAEEMPNDSVLDNKSLQENEEEEIGNLELAWEMLDLAKIIFKRQETKEAQLYAAEAHLKLGEVSVESENYVQAVEEFQACLSLQEHYLEAHDRLLAETHYQLGLAYGYNSQYDDAVAQFSRSMDVIEKRMAVLNKQKEEAGGSPTEYEKEIEELKELLPEIREKIEDAKESQHSGNVAELALKATLVESATSGFTSSGGGSSVSMIASRKSADGASSSNCVTDISHLVRKKRKPEEESPRKDEAKKPKQELEVNGGRGDAAPGGNDMSENMEEAETQAESRAAVEGGATVESTAS</sequence>
<evidence type="ECO:0000259" key="9">
    <source>
        <dbReference type="Pfam" id="PF10516"/>
    </source>
</evidence>
<dbReference type="PANTHER" id="PTHR15081:SF1">
    <property type="entry name" value="NUCLEAR AUTOANTIGENIC SPERM PROTEIN"/>
    <property type="match status" value="1"/>
</dbReference>
<comment type="similarity">
    <text evidence="2">Belongs to the NASP family.</text>
</comment>
<keyword evidence="4" id="KW-0677">Repeat</keyword>
<feature type="compositionally biased region" description="Basic and acidic residues" evidence="8">
    <location>
        <begin position="722"/>
        <end position="740"/>
    </location>
</feature>
<evidence type="ECO:0000256" key="2">
    <source>
        <dbReference type="ARBA" id="ARBA00008402"/>
    </source>
</evidence>
<reference evidence="11" key="1">
    <citation type="submission" date="2025-08" db="UniProtKB">
        <authorList>
            <consortium name="RefSeq"/>
        </authorList>
    </citation>
    <scope>IDENTIFICATION</scope>
</reference>
<evidence type="ECO:0000313" key="10">
    <source>
        <dbReference type="Proteomes" id="UP000694863"/>
    </source>
</evidence>
<evidence type="ECO:0000313" key="11">
    <source>
        <dbReference type="RefSeq" id="XP_004699742.2"/>
    </source>
</evidence>
<evidence type="ECO:0000256" key="4">
    <source>
        <dbReference type="ARBA" id="ARBA00022737"/>
    </source>
</evidence>
<dbReference type="SMART" id="SM00028">
    <property type="entry name" value="TPR"/>
    <property type="match status" value="2"/>
</dbReference>
<feature type="compositionally biased region" description="Basic and acidic residues" evidence="8">
    <location>
        <begin position="159"/>
        <end position="208"/>
    </location>
</feature>
<feature type="region of interest" description="Disordered" evidence="8">
    <location>
        <begin position="700"/>
        <end position="784"/>
    </location>
</feature>
<evidence type="ECO:0000256" key="6">
    <source>
        <dbReference type="ARBA" id="ARBA00023242"/>
    </source>
</evidence>
<feature type="compositionally biased region" description="Basic and acidic residues" evidence="8">
    <location>
        <begin position="406"/>
        <end position="417"/>
    </location>
</feature>
<feature type="compositionally biased region" description="Basic and acidic residues" evidence="8">
    <location>
        <begin position="316"/>
        <end position="330"/>
    </location>
</feature>
<feature type="domain" description="Tetratricopeptide SHNi-TPR" evidence="9">
    <location>
        <begin position="543"/>
        <end position="579"/>
    </location>
</feature>
<name>A0ABM0IGR6_ECHTE</name>
<dbReference type="PANTHER" id="PTHR15081">
    <property type="entry name" value="NUCLEAR AUTOANTIGENIC SPERM PROTEIN NASP -RELATED"/>
    <property type="match status" value="1"/>
</dbReference>
<feature type="compositionally biased region" description="Polar residues" evidence="8">
    <location>
        <begin position="385"/>
        <end position="400"/>
    </location>
</feature>
<dbReference type="InterPro" id="IPR011990">
    <property type="entry name" value="TPR-like_helical_dom_sf"/>
</dbReference>
<evidence type="ECO:0000256" key="8">
    <source>
        <dbReference type="SAM" id="MobiDB-lite"/>
    </source>
</evidence>
<comment type="subcellular location">
    <subcellularLocation>
        <location evidence="1">Nucleus</location>
    </subcellularLocation>
</comment>
<dbReference type="PROSITE" id="PS50005">
    <property type="entry name" value="TPR"/>
    <property type="match status" value="2"/>
</dbReference>
<keyword evidence="6" id="KW-0539">Nucleus</keyword>
<dbReference type="GeneID" id="101643571"/>
<proteinExistence type="inferred from homology"/>
<accession>A0ABM0IGR6</accession>
<evidence type="ECO:0000256" key="7">
    <source>
        <dbReference type="PROSITE-ProRule" id="PRU00339"/>
    </source>
</evidence>
<dbReference type="InterPro" id="IPR051730">
    <property type="entry name" value="NASP-like"/>
</dbReference>
<feature type="compositionally biased region" description="Basic and acidic residues" evidence="8">
    <location>
        <begin position="451"/>
        <end position="475"/>
    </location>
</feature>
<dbReference type="SUPFAM" id="SSF48452">
    <property type="entry name" value="TPR-like"/>
    <property type="match status" value="1"/>
</dbReference>
<keyword evidence="10" id="KW-1185">Reference proteome</keyword>
<organism evidence="10 11">
    <name type="scientific">Echinops telfairi</name>
    <name type="common">Lesser hedgehog tenrec</name>
    <dbReference type="NCBI Taxonomy" id="9371"/>
    <lineage>
        <taxon>Eukaryota</taxon>
        <taxon>Metazoa</taxon>
        <taxon>Chordata</taxon>
        <taxon>Craniata</taxon>
        <taxon>Vertebrata</taxon>
        <taxon>Euteleostomi</taxon>
        <taxon>Mammalia</taxon>
        <taxon>Eutheria</taxon>
        <taxon>Afrotheria</taxon>
        <taxon>Tenrecidae</taxon>
        <taxon>Tenrecinae</taxon>
        <taxon>Echinops</taxon>
    </lineage>
</organism>
<dbReference type="Gene3D" id="1.25.40.10">
    <property type="entry name" value="Tetratricopeptide repeat domain"/>
    <property type="match status" value="1"/>
</dbReference>
<evidence type="ECO:0000256" key="1">
    <source>
        <dbReference type="ARBA" id="ARBA00004123"/>
    </source>
</evidence>
<feature type="repeat" description="TPR" evidence="7">
    <location>
        <begin position="543"/>
        <end position="576"/>
    </location>
</feature>
<feature type="compositionally biased region" description="Acidic residues" evidence="8">
    <location>
        <begin position="476"/>
        <end position="486"/>
    </location>
</feature>
<protein>
    <recommendedName>
        <fullName evidence="3">Nuclear autoantigenic sperm protein</fullName>
    </recommendedName>
</protein>
<dbReference type="Pfam" id="PF10516">
    <property type="entry name" value="SHNi-TPR"/>
    <property type="match status" value="1"/>
</dbReference>
<gene>
    <name evidence="11" type="primary">LOC101643571</name>
</gene>
<dbReference type="InterPro" id="IPR019544">
    <property type="entry name" value="Tetratricopeptide_SHNi-TPR_dom"/>
</dbReference>